<dbReference type="CDD" id="cd01080">
    <property type="entry name" value="NAD_bind_m-THF_DH_Cyclohyd"/>
    <property type="match status" value="1"/>
</dbReference>
<dbReference type="GO" id="GO:0006164">
    <property type="term" value="P:purine nucleotide biosynthetic process"/>
    <property type="evidence" value="ECO:0007669"/>
    <property type="project" value="UniProtKB-KW"/>
</dbReference>
<evidence type="ECO:0000313" key="15">
    <source>
        <dbReference type="EMBL" id="BET44747.1"/>
    </source>
</evidence>
<dbReference type="HAMAP" id="MF_01576">
    <property type="entry name" value="THF_DHG_CYH"/>
    <property type="match status" value="1"/>
</dbReference>
<keyword evidence="7 12" id="KW-0521">NADP</keyword>
<evidence type="ECO:0000256" key="10">
    <source>
        <dbReference type="ARBA" id="ARBA00023167"/>
    </source>
</evidence>
<accession>A0AAT9G4Y6</accession>
<evidence type="ECO:0000256" key="3">
    <source>
        <dbReference type="ARBA" id="ARBA00022563"/>
    </source>
</evidence>
<dbReference type="GO" id="GO:0035999">
    <property type="term" value="P:tetrahydrofolate interconversion"/>
    <property type="evidence" value="ECO:0007669"/>
    <property type="project" value="UniProtKB-UniRule"/>
</dbReference>
<dbReference type="NCBIfam" id="NF008058">
    <property type="entry name" value="PRK10792.1"/>
    <property type="match status" value="1"/>
</dbReference>
<evidence type="ECO:0000259" key="13">
    <source>
        <dbReference type="Pfam" id="PF00763"/>
    </source>
</evidence>
<comment type="catalytic activity">
    <reaction evidence="12">
        <text>(6R)-5,10-methylene-5,6,7,8-tetrahydrofolate + NADP(+) = (6R)-5,10-methenyltetrahydrofolate + NADPH</text>
        <dbReference type="Rhea" id="RHEA:22812"/>
        <dbReference type="ChEBI" id="CHEBI:15636"/>
        <dbReference type="ChEBI" id="CHEBI:57455"/>
        <dbReference type="ChEBI" id="CHEBI:57783"/>
        <dbReference type="ChEBI" id="CHEBI:58349"/>
        <dbReference type="EC" id="1.5.1.5"/>
    </reaction>
</comment>
<evidence type="ECO:0000256" key="6">
    <source>
        <dbReference type="ARBA" id="ARBA00022801"/>
    </source>
</evidence>
<dbReference type="InterPro" id="IPR020630">
    <property type="entry name" value="THF_DH/CycHdrlase_cat_dom"/>
</dbReference>
<evidence type="ECO:0000256" key="9">
    <source>
        <dbReference type="ARBA" id="ARBA00023102"/>
    </source>
</evidence>
<dbReference type="InterPro" id="IPR036291">
    <property type="entry name" value="NAD(P)-bd_dom_sf"/>
</dbReference>
<keyword evidence="9 12" id="KW-0368">Histidine biosynthesis</keyword>
<reference evidence="15" key="2">
    <citation type="submission" date="2023-10" db="EMBL/GenBank/DDBJ databases">
        <authorList>
            <person name="Koga R."/>
            <person name="Fukatsu T."/>
        </authorList>
    </citation>
    <scope>NUCLEOTIDE SEQUENCE</scope>
    <source>
        <strain evidence="15">Kw-01</strain>
    </source>
</reference>
<dbReference type="SUPFAM" id="SSF53223">
    <property type="entry name" value="Aminoacid dehydrogenase-like, N-terminal domain"/>
    <property type="match status" value="1"/>
</dbReference>
<keyword evidence="11 12" id="KW-0511">Multifunctional enzyme</keyword>
<evidence type="ECO:0000256" key="11">
    <source>
        <dbReference type="ARBA" id="ARBA00023268"/>
    </source>
</evidence>
<dbReference type="EC" id="3.5.4.9" evidence="12"/>
<evidence type="ECO:0000256" key="2">
    <source>
        <dbReference type="ARBA" id="ARBA00011738"/>
    </source>
</evidence>
<protein>
    <recommendedName>
        <fullName evidence="12">Bifunctional protein FolD</fullName>
    </recommendedName>
    <domain>
        <recommendedName>
            <fullName evidence="12">Methylenetetrahydrofolate dehydrogenase</fullName>
            <ecNumber evidence="12">1.5.1.5</ecNumber>
        </recommendedName>
    </domain>
    <domain>
        <recommendedName>
            <fullName evidence="12">Methenyltetrahydrofolate cyclohydrolase</fullName>
            <ecNumber evidence="12">3.5.4.9</ecNumber>
        </recommendedName>
    </domain>
</protein>
<dbReference type="FunFam" id="3.40.50.10860:FF:000005">
    <property type="entry name" value="C-1-tetrahydrofolate synthase, cytoplasmic, putative"/>
    <property type="match status" value="1"/>
</dbReference>
<dbReference type="SUPFAM" id="SSF51735">
    <property type="entry name" value="NAD(P)-binding Rossmann-fold domains"/>
    <property type="match status" value="1"/>
</dbReference>
<comment type="similarity">
    <text evidence="12">Belongs to the tetrahydrofolate dehydrogenase/cyclohydrolase family.</text>
</comment>
<proteinExistence type="inferred from homology"/>
<comment type="pathway">
    <text evidence="1 12">One-carbon metabolism; tetrahydrofolate interconversion.</text>
</comment>
<dbReference type="EMBL" id="AP028961">
    <property type="protein sequence ID" value="BET44747.1"/>
    <property type="molecule type" value="Genomic_DNA"/>
</dbReference>
<dbReference type="InterPro" id="IPR020631">
    <property type="entry name" value="THF_DH/CycHdrlase_NAD-bd_dom"/>
</dbReference>
<dbReference type="PANTHER" id="PTHR48099">
    <property type="entry name" value="C-1-TETRAHYDROFOLATE SYNTHASE, CYTOPLASMIC-RELATED"/>
    <property type="match status" value="1"/>
</dbReference>
<keyword evidence="10 12" id="KW-0486">Methionine biosynthesis</keyword>
<dbReference type="GO" id="GO:0004488">
    <property type="term" value="F:methylenetetrahydrofolate dehydrogenase (NADP+) activity"/>
    <property type="evidence" value="ECO:0007669"/>
    <property type="project" value="UniProtKB-UniRule"/>
</dbReference>
<name>A0AAT9G4Y6_9ENTR</name>
<keyword evidence="8 12" id="KW-0560">Oxidoreductase</keyword>
<feature type="binding site" evidence="12">
    <location>
        <position position="232"/>
    </location>
    <ligand>
        <name>NADP(+)</name>
        <dbReference type="ChEBI" id="CHEBI:58349"/>
    </ligand>
</feature>
<sequence>MIAKIIDGKKIANIIKKNIYHKIKQNISLGMRSPGLAVILIGNDPRSQIYVNNKRKFCKEIGFIFYFFNLLNNIHENDLLHLINKLNNNNKIDGILVQLPLPKHINYLNIITSIHPNKDVDGFHPQNIGYLCQRIPKLRPCATYGVMNLLKYYNIKIIGLHAVVIGASNIIGRPMSLELLLAGCTTTIVHRFTNNIENYVKQADILIVAIGKPNFIPGNWIKYGSIVIDIGINILPNGTIIGDISHKEAITRANWITPVPGGVGPMTVATLMQNTLAAYENCNNNY</sequence>
<dbReference type="InterPro" id="IPR046346">
    <property type="entry name" value="Aminoacid_DH-like_N_sf"/>
</dbReference>
<evidence type="ECO:0000256" key="7">
    <source>
        <dbReference type="ARBA" id="ARBA00022857"/>
    </source>
</evidence>
<dbReference type="GO" id="GO:0004477">
    <property type="term" value="F:methenyltetrahydrofolate cyclohydrolase activity"/>
    <property type="evidence" value="ECO:0007669"/>
    <property type="project" value="UniProtKB-UniRule"/>
</dbReference>
<dbReference type="Pfam" id="PF02882">
    <property type="entry name" value="THF_DHG_CYH_C"/>
    <property type="match status" value="1"/>
</dbReference>
<dbReference type="InterPro" id="IPR000672">
    <property type="entry name" value="THF_DH/CycHdrlase"/>
</dbReference>
<dbReference type="PROSITE" id="PS00766">
    <property type="entry name" value="THF_DHG_CYH_1"/>
    <property type="match status" value="1"/>
</dbReference>
<feature type="domain" description="Tetrahydrofolate dehydrogenase/cyclohydrolase catalytic" evidence="13">
    <location>
        <begin position="6"/>
        <end position="121"/>
    </location>
</feature>
<dbReference type="AlphaFoldDB" id="A0AAT9G4Y6"/>
<comment type="subunit">
    <text evidence="2 12">Homodimer.</text>
</comment>
<dbReference type="GO" id="GO:0009086">
    <property type="term" value="P:methionine biosynthetic process"/>
    <property type="evidence" value="ECO:0007669"/>
    <property type="project" value="UniProtKB-KW"/>
</dbReference>
<dbReference type="PRINTS" id="PR00085">
    <property type="entry name" value="THFDHDRGNASE"/>
</dbReference>
<reference evidence="15" key="1">
    <citation type="journal article" date="2023" name="Front. Microbiol.">
        <title>Genome analysis of Candidatus Aschnera chinzeii, the bacterial endosymbiont of the blood-sucking bat fly Penicillidia jenynsii (Insecta: Diptera: Nycteribiidae).</title>
        <authorList>
            <person name="Koga R."/>
            <person name="Moriyama M."/>
            <person name="Nozaki T."/>
            <person name="Fukatsu T."/>
        </authorList>
    </citation>
    <scope>NUCLEOTIDE SEQUENCE</scope>
    <source>
        <strain evidence="15">Kw-01</strain>
    </source>
</reference>
<evidence type="ECO:0000256" key="8">
    <source>
        <dbReference type="ARBA" id="ARBA00023002"/>
    </source>
</evidence>
<evidence type="ECO:0000256" key="12">
    <source>
        <dbReference type="HAMAP-Rule" id="MF_01576"/>
    </source>
</evidence>
<dbReference type="InterPro" id="IPR020867">
    <property type="entry name" value="THF_DH/CycHdrlase_CS"/>
</dbReference>
<comment type="caution">
    <text evidence="12">Lacks conserved residue(s) required for the propagation of feature annotation.</text>
</comment>
<dbReference type="Pfam" id="PF00763">
    <property type="entry name" value="THF_DHG_CYH"/>
    <property type="match status" value="1"/>
</dbReference>
<feature type="binding site" evidence="12">
    <location>
        <begin position="166"/>
        <end position="168"/>
    </location>
    <ligand>
        <name>NADP(+)</name>
        <dbReference type="ChEBI" id="CHEBI:58349"/>
    </ligand>
</feature>
<keyword evidence="3 12" id="KW-0554">One-carbon metabolism</keyword>
<dbReference type="PROSITE" id="PS00767">
    <property type="entry name" value="THF_DHG_CYH_2"/>
    <property type="match status" value="1"/>
</dbReference>
<evidence type="ECO:0000259" key="14">
    <source>
        <dbReference type="Pfam" id="PF02882"/>
    </source>
</evidence>
<dbReference type="GO" id="GO:0000105">
    <property type="term" value="P:L-histidine biosynthetic process"/>
    <property type="evidence" value="ECO:0007669"/>
    <property type="project" value="UniProtKB-KW"/>
</dbReference>
<dbReference type="GO" id="GO:0005829">
    <property type="term" value="C:cytosol"/>
    <property type="evidence" value="ECO:0007669"/>
    <property type="project" value="TreeGrafter"/>
</dbReference>
<dbReference type="Gene3D" id="3.40.50.720">
    <property type="entry name" value="NAD(P)-binding Rossmann-like Domain"/>
    <property type="match status" value="1"/>
</dbReference>
<evidence type="ECO:0000256" key="5">
    <source>
        <dbReference type="ARBA" id="ARBA00022755"/>
    </source>
</evidence>
<feature type="domain" description="Tetrahydrofolate dehydrogenase/cyclohydrolase NAD(P)-binding" evidence="14">
    <location>
        <begin position="140"/>
        <end position="281"/>
    </location>
</feature>
<dbReference type="FunFam" id="3.40.50.720:FF:000006">
    <property type="entry name" value="Bifunctional protein FolD"/>
    <property type="match status" value="1"/>
</dbReference>
<gene>
    <name evidence="12 15" type="primary">folD</name>
    <name evidence="15" type="ORF">ACHINZ_4190</name>
</gene>
<dbReference type="PANTHER" id="PTHR48099:SF5">
    <property type="entry name" value="C-1-TETRAHYDROFOLATE SYNTHASE, CYTOPLASMIC"/>
    <property type="match status" value="1"/>
</dbReference>
<dbReference type="EC" id="1.5.1.5" evidence="12"/>
<keyword evidence="6 12" id="KW-0378">Hydrolase</keyword>
<evidence type="ECO:0000256" key="1">
    <source>
        <dbReference type="ARBA" id="ARBA00004777"/>
    </source>
</evidence>
<keyword evidence="5 12" id="KW-0658">Purine biosynthesis</keyword>
<dbReference type="Gene3D" id="3.40.50.10860">
    <property type="entry name" value="Leucine Dehydrogenase, chain A, domain 1"/>
    <property type="match status" value="1"/>
</dbReference>
<comment type="function">
    <text evidence="12">Catalyzes the oxidation of 5,10-methylenetetrahydrofolate to 5,10-methenyltetrahydrofolate and then the hydrolysis of 5,10-methenyltetrahydrofolate to 10-formyltetrahydrofolate.</text>
</comment>
<comment type="catalytic activity">
    <reaction evidence="12">
        <text>(6R)-5,10-methenyltetrahydrofolate + H2O = (6R)-10-formyltetrahydrofolate + H(+)</text>
        <dbReference type="Rhea" id="RHEA:23700"/>
        <dbReference type="ChEBI" id="CHEBI:15377"/>
        <dbReference type="ChEBI" id="CHEBI:15378"/>
        <dbReference type="ChEBI" id="CHEBI:57455"/>
        <dbReference type="ChEBI" id="CHEBI:195366"/>
        <dbReference type="EC" id="3.5.4.9"/>
    </reaction>
</comment>
<keyword evidence="4 12" id="KW-0028">Amino-acid biosynthesis</keyword>
<organism evidence="15">
    <name type="scientific">Candidatus Aschnera chinzeii</name>
    <dbReference type="NCBI Taxonomy" id="1485666"/>
    <lineage>
        <taxon>Bacteria</taxon>
        <taxon>Pseudomonadati</taxon>
        <taxon>Pseudomonadota</taxon>
        <taxon>Gammaproteobacteria</taxon>
        <taxon>Enterobacterales</taxon>
        <taxon>Enterobacteriaceae</taxon>
        <taxon>Candidatus Aschnera</taxon>
    </lineage>
</organism>
<evidence type="ECO:0000256" key="4">
    <source>
        <dbReference type="ARBA" id="ARBA00022605"/>
    </source>
</evidence>